<reference evidence="3" key="1">
    <citation type="submission" date="2019-07" db="EMBL/GenBank/DDBJ databases">
        <authorList>
            <person name="De-Chao Zhang Q."/>
        </authorList>
    </citation>
    <scope>NUCLEOTIDE SEQUENCE</scope>
    <source>
        <strain evidence="3">TP-CH-4</strain>
    </source>
</reference>
<feature type="signal peptide" evidence="1">
    <location>
        <begin position="1"/>
        <end position="21"/>
    </location>
</feature>
<keyword evidence="4" id="KW-1185">Reference proteome</keyword>
<name>A0A967AR09_9FLAO</name>
<feature type="domain" description="Lipocalin-like" evidence="2">
    <location>
        <begin position="29"/>
        <end position="125"/>
    </location>
</feature>
<dbReference type="Pfam" id="PF13648">
    <property type="entry name" value="Lipocalin_4"/>
    <property type="match status" value="1"/>
</dbReference>
<feature type="chain" id="PRO_5036694913" description="Lipocalin-like domain-containing protein" evidence="1">
    <location>
        <begin position="22"/>
        <end position="152"/>
    </location>
</feature>
<dbReference type="AlphaFoldDB" id="A0A967AR09"/>
<reference evidence="3" key="2">
    <citation type="submission" date="2020-03" db="EMBL/GenBank/DDBJ databases">
        <title>Flavobacteriaceae bacterium strain TP-CH-4, a member of the family Flavobacteriaceae isolated from a deep-sea seamount.</title>
        <authorList>
            <person name="Zhang D.-C."/>
        </authorList>
    </citation>
    <scope>NUCLEOTIDE SEQUENCE</scope>
    <source>
        <strain evidence="3">TP-CH-4</strain>
    </source>
</reference>
<protein>
    <recommendedName>
        <fullName evidence="2">Lipocalin-like domain-containing protein</fullName>
    </recommendedName>
</protein>
<dbReference type="Proteomes" id="UP000707206">
    <property type="component" value="Unassembled WGS sequence"/>
</dbReference>
<proteinExistence type="predicted"/>
<dbReference type="RefSeq" id="WP_152572898.1">
    <property type="nucleotide sequence ID" value="NZ_VIKU02000001.1"/>
</dbReference>
<accession>A0A967AR09</accession>
<organism evidence="3 4">
    <name type="scientific">Pelagihabitans pacificus</name>
    <dbReference type="NCBI Taxonomy" id="2696054"/>
    <lineage>
        <taxon>Bacteria</taxon>
        <taxon>Pseudomonadati</taxon>
        <taxon>Bacteroidota</taxon>
        <taxon>Flavobacteriia</taxon>
        <taxon>Flavobacteriales</taxon>
        <taxon>Flavobacteriaceae</taxon>
        <taxon>Pelagihabitans</taxon>
    </lineage>
</organism>
<dbReference type="InterPro" id="IPR024311">
    <property type="entry name" value="Lipocalin-like"/>
</dbReference>
<evidence type="ECO:0000256" key="1">
    <source>
        <dbReference type="SAM" id="SignalP"/>
    </source>
</evidence>
<comment type="caution">
    <text evidence="3">The sequence shown here is derived from an EMBL/GenBank/DDBJ whole genome shotgun (WGS) entry which is preliminary data.</text>
</comment>
<dbReference type="EMBL" id="VIKU02000001">
    <property type="protein sequence ID" value="NHF58402.1"/>
    <property type="molecule type" value="Genomic_DNA"/>
</dbReference>
<evidence type="ECO:0000259" key="2">
    <source>
        <dbReference type="Pfam" id="PF13648"/>
    </source>
</evidence>
<evidence type="ECO:0000313" key="4">
    <source>
        <dbReference type="Proteomes" id="UP000707206"/>
    </source>
</evidence>
<dbReference type="PROSITE" id="PS51257">
    <property type="entry name" value="PROKAR_LIPOPROTEIN"/>
    <property type="match status" value="1"/>
</dbReference>
<keyword evidence="1" id="KW-0732">Signal</keyword>
<gene>
    <name evidence="3" type="ORF">FK220_003565</name>
</gene>
<evidence type="ECO:0000313" key="3">
    <source>
        <dbReference type="EMBL" id="NHF58402.1"/>
    </source>
</evidence>
<sequence length="152" mass="16377">MKYLFTLLLSVSLLVSCSSDEDETGTPSIVGEWDATSFTTSLSFDLNGDGQSSNDIIQELDCYTSTLTFNEDGTFTSFTSDITLEPVGDGTFLGDCEVAPTVSGTYTLSNAALTTVTGDQTIESQVQIGNTEMILRGQDQDFGSLTIIYERQ</sequence>